<sequence>MLLHHGHQLLEKLFLYPRNGDTATNWLLKRDIASSQRRQDSSPQGSNRLLRPYPAGYSIPTTDCQMSTRTPRKRWATTENNIGTKSHPSNWRPRRDVETSRYRQFCLLMELSIWVQSADPIKVLQSLLKSADPPPGPIAAWERQKSLDYASGSWLSIYVKAVVYGKLLKSCTR</sequence>
<dbReference type="Proteomes" id="UP000011086">
    <property type="component" value="Unassembled WGS sequence"/>
</dbReference>
<gene>
    <name evidence="2" type="ORF">OOU_Y34scaffold00338g1</name>
</gene>
<feature type="region of interest" description="Disordered" evidence="1">
    <location>
        <begin position="33"/>
        <end position="54"/>
    </location>
</feature>
<protein>
    <submittedName>
        <fullName evidence="2">Uncharacterized protein</fullName>
    </submittedName>
</protein>
<name>A0AA97P2G1_PYRO3</name>
<proteinExistence type="predicted"/>
<reference evidence="2" key="1">
    <citation type="journal article" date="2012" name="PLoS Genet.">
        <title>Comparative analysis of the genomes of two field isolates of the rice blast fungus Magnaporthe oryzae.</title>
        <authorList>
            <person name="Xue M."/>
            <person name="Yang J."/>
            <person name="Li Z."/>
            <person name="Hu S."/>
            <person name="Yao N."/>
            <person name="Dean R.A."/>
            <person name="Zhao W."/>
            <person name="Shen M."/>
            <person name="Zhang H."/>
            <person name="Li C."/>
            <person name="Liu L."/>
            <person name="Cao L."/>
            <person name="Xu X."/>
            <person name="Xing Y."/>
            <person name="Hsiang T."/>
            <person name="Zhang Z."/>
            <person name="Xu J.R."/>
            <person name="Peng Y.L."/>
        </authorList>
    </citation>
    <scope>NUCLEOTIDE SEQUENCE</scope>
    <source>
        <strain evidence="2">Y34</strain>
    </source>
</reference>
<dbReference type="EMBL" id="JH793679">
    <property type="protein sequence ID" value="ELQ40820.1"/>
    <property type="molecule type" value="Genomic_DNA"/>
</dbReference>
<dbReference type="AlphaFoldDB" id="A0AA97P2G1"/>
<evidence type="ECO:0000256" key="1">
    <source>
        <dbReference type="SAM" id="MobiDB-lite"/>
    </source>
</evidence>
<evidence type="ECO:0000313" key="2">
    <source>
        <dbReference type="EMBL" id="ELQ40820.1"/>
    </source>
</evidence>
<organism evidence="2">
    <name type="scientific">Pyricularia oryzae (strain Y34)</name>
    <name type="common">Rice blast fungus</name>
    <name type="synonym">Magnaporthe oryzae</name>
    <dbReference type="NCBI Taxonomy" id="1143189"/>
    <lineage>
        <taxon>Eukaryota</taxon>
        <taxon>Fungi</taxon>
        <taxon>Dikarya</taxon>
        <taxon>Ascomycota</taxon>
        <taxon>Pezizomycotina</taxon>
        <taxon>Sordariomycetes</taxon>
        <taxon>Sordariomycetidae</taxon>
        <taxon>Magnaporthales</taxon>
        <taxon>Pyriculariaceae</taxon>
        <taxon>Pyricularia</taxon>
    </lineage>
</organism>
<accession>A0AA97P2G1</accession>